<feature type="transmembrane region" description="Helical" evidence="1">
    <location>
        <begin position="26"/>
        <end position="45"/>
    </location>
</feature>
<dbReference type="EMBL" id="BAAAVT010000008">
    <property type="protein sequence ID" value="GAA3063484.1"/>
    <property type="molecule type" value="Genomic_DNA"/>
</dbReference>
<proteinExistence type="predicted"/>
<dbReference type="RefSeq" id="WP_070159354.1">
    <property type="nucleotide sequence ID" value="NZ_BAAAVT010000008.1"/>
</dbReference>
<feature type="transmembrane region" description="Helical" evidence="1">
    <location>
        <begin position="90"/>
        <end position="109"/>
    </location>
</feature>
<reference evidence="3" key="1">
    <citation type="journal article" date="2019" name="Int. J. Syst. Evol. Microbiol.">
        <title>The Global Catalogue of Microorganisms (GCM) 10K type strain sequencing project: providing services to taxonomists for standard genome sequencing and annotation.</title>
        <authorList>
            <consortium name="The Broad Institute Genomics Platform"/>
            <consortium name="The Broad Institute Genome Sequencing Center for Infectious Disease"/>
            <person name="Wu L."/>
            <person name="Ma J."/>
        </authorList>
    </citation>
    <scope>NUCLEOTIDE SEQUENCE [LARGE SCALE GENOMIC DNA]</scope>
    <source>
        <strain evidence="3">JCM 14309</strain>
    </source>
</reference>
<evidence type="ECO:0000313" key="2">
    <source>
        <dbReference type="EMBL" id="GAA3063484.1"/>
    </source>
</evidence>
<dbReference type="Proteomes" id="UP001500236">
    <property type="component" value="Unassembled WGS sequence"/>
</dbReference>
<gene>
    <name evidence="2" type="ORF">GCM10010529_15870</name>
</gene>
<feature type="transmembrane region" description="Helical" evidence="1">
    <location>
        <begin position="57"/>
        <end position="78"/>
    </location>
</feature>
<feature type="transmembrane region" description="Helical" evidence="1">
    <location>
        <begin position="121"/>
        <end position="141"/>
    </location>
</feature>
<keyword evidence="3" id="KW-1185">Reference proteome</keyword>
<keyword evidence="1" id="KW-0812">Transmembrane</keyword>
<evidence type="ECO:0000313" key="3">
    <source>
        <dbReference type="Proteomes" id="UP001500236"/>
    </source>
</evidence>
<comment type="caution">
    <text evidence="2">The sequence shown here is derived from an EMBL/GenBank/DDBJ whole genome shotgun (WGS) entry which is preliminary data.</text>
</comment>
<keyword evidence="1" id="KW-1133">Transmembrane helix</keyword>
<protein>
    <submittedName>
        <fullName evidence="2">Uncharacterized protein</fullName>
    </submittedName>
</protein>
<organism evidence="2 3">
    <name type="scientific">Nesterenkonia aethiopica</name>
    <dbReference type="NCBI Taxonomy" id="269144"/>
    <lineage>
        <taxon>Bacteria</taxon>
        <taxon>Bacillati</taxon>
        <taxon>Actinomycetota</taxon>
        <taxon>Actinomycetes</taxon>
        <taxon>Micrococcales</taxon>
        <taxon>Micrococcaceae</taxon>
        <taxon>Nesterenkonia</taxon>
    </lineage>
</organism>
<sequence length="152" mass="16212">MADSQTAQIQDASPEKPALGAPHDGWAAFLLTVSATAFFFGHGSLPVLSEDRSTGYWILFLLNTVLFGGAVIGSIHYWMRSHGATRLTGAAMPMMALTAALMAVLMWVLPHLRDSLNSHVGYALACLAIATLAVAPLQSVISHDPQKHSELT</sequence>
<name>A0ABP6M167_9MICC</name>
<keyword evidence="1" id="KW-0472">Membrane</keyword>
<accession>A0ABP6M167</accession>
<evidence type="ECO:0000256" key="1">
    <source>
        <dbReference type="SAM" id="Phobius"/>
    </source>
</evidence>